<dbReference type="InterPro" id="IPR046723">
    <property type="entry name" value="DUF6615"/>
</dbReference>
<name>A0A918K190_9GAMM</name>
<dbReference type="Proteomes" id="UP000626148">
    <property type="component" value="Unassembled WGS sequence"/>
</dbReference>
<gene>
    <name evidence="1" type="ORF">GCM10007392_06450</name>
</gene>
<reference evidence="1" key="1">
    <citation type="journal article" date="2014" name="Int. J. Syst. Evol. Microbiol.">
        <title>Complete genome sequence of Corynebacterium casei LMG S-19264T (=DSM 44701T), isolated from a smear-ripened cheese.</title>
        <authorList>
            <consortium name="US DOE Joint Genome Institute (JGI-PGF)"/>
            <person name="Walter F."/>
            <person name="Albersmeier A."/>
            <person name="Kalinowski J."/>
            <person name="Ruckert C."/>
        </authorList>
    </citation>
    <scope>NUCLEOTIDE SEQUENCE</scope>
    <source>
        <strain evidence="1">KCTC 22169</strain>
    </source>
</reference>
<dbReference type="EMBL" id="BMXR01000002">
    <property type="protein sequence ID" value="GGX42594.1"/>
    <property type="molecule type" value="Genomic_DNA"/>
</dbReference>
<evidence type="ECO:0000313" key="2">
    <source>
        <dbReference type="Proteomes" id="UP000626148"/>
    </source>
</evidence>
<reference evidence="1" key="2">
    <citation type="submission" date="2020-09" db="EMBL/GenBank/DDBJ databases">
        <authorList>
            <person name="Sun Q."/>
            <person name="Kim S."/>
        </authorList>
    </citation>
    <scope>NUCLEOTIDE SEQUENCE</scope>
    <source>
        <strain evidence="1">KCTC 22169</strain>
    </source>
</reference>
<comment type="caution">
    <text evidence="1">The sequence shown here is derived from an EMBL/GenBank/DDBJ whole genome shotgun (WGS) entry which is preliminary data.</text>
</comment>
<sequence length="265" mass="30693">MELGEITIKNSTWAWNKLREARKLDYQIGEESLTDFIILNIKKWGAGKIAVKSFTRHDESLNGADWEWWFTGPSGRWLGMRVQAKVLNLASEKYEHLHHKNKNGHQADLLISDARKKRLIPLYCMFTNWDTKKYKTGWVCRTYKPTVRHFGTAILNPHFVKQLQSSNEKRLSSIIGSLRPMHCIFCCSGFGGSDLPARALNWLQGAGILQGTDDGEDYEEVFYMHDEAPFYVYQMLERDLKDGIVDLQDDRLKRVTVFRELESGT</sequence>
<dbReference type="RefSeq" id="WP_189607062.1">
    <property type="nucleotide sequence ID" value="NZ_BMXR01000002.1"/>
</dbReference>
<keyword evidence="2" id="KW-1185">Reference proteome</keyword>
<evidence type="ECO:0000313" key="1">
    <source>
        <dbReference type="EMBL" id="GGX42594.1"/>
    </source>
</evidence>
<proteinExistence type="predicted"/>
<organism evidence="1 2">
    <name type="scientific">Saccharospirillum salsuginis</name>
    <dbReference type="NCBI Taxonomy" id="418750"/>
    <lineage>
        <taxon>Bacteria</taxon>
        <taxon>Pseudomonadati</taxon>
        <taxon>Pseudomonadota</taxon>
        <taxon>Gammaproteobacteria</taxon>
        <taxon>Oceanospirillales</taxon>
        <taxon>Saccharospirillaceae</taxon>
        <taxon>Saccharospirillum</taxon>
    </lineage>
</organism>
<accession>A0A918K190</accession>
<dbReference type="Pfam" id="PF20320">
    <property type="entry name" value="DUF6615"/>
    <property type="match status" value="1"/>
</dbReference>
<protein>
    <submittedName>
        <fullName evidence="1">Uncharacterized protein</fullName>
    </submittedName>
</protein>
<dbReference type="AlphaFoldDB" id="A0A918K190"/>